<feature type="signal peptide" evidence="1">
    <location>
        <begin position="1"/>
        <end position="23"/>
    </location>
</feature>
<organism evidence="2 3">
    <name type="scientific">Molorchus minor</name>
    <dbReference type="NCBI Taxonomy" id="1323400"/>
    <lineage>
        <taxon>Eukaryota</taxon>
        <taxon>Metazoa</taxon>
        <taxon>Ecdysozoa</taxon>
        <taxon>Arthropoda</taxon>
        <taxon>Hexapoda</taxon>
        <taxon>Insecta</taxon>
        <taxon>Pterygota</taxon>
        <taxon>Neoptera</taxon>
        <taxon>Endopterygota</taxon>
        <taxon>Coleoptera</taxon>
        <taxon>Polyphaga</taxon>
        <taxon>Cucujiformia</taxon>
        <taxon>Chrysomeloidea</taxon>
        <taxon>Cerambycidae</taxon>
        <taxon>Lamiinae</taxon>
        <taxon>Monochamini</taxon>
        <taxon>Molorchus</taxon>
    </lineage>
</organism>
<accession>A0ABQ9JS94</accession>
<dbReference type="EMBL" id="JAPWTJ010000284">
    <property type="protein sequence ID" value="KAJ8980135.1"/>
    <property type="molecule type" value="Genomic_DNA"/>
</dbReference>
<evidence type="ECO:0000313" key="3">
    <source>
        <dbReference type="Proteomes" id="UP001162164"/>
    </source>
</evidence>
<feature type="chain" id="PRO_5045711442" evidence="1">
    <location>
        <begin position="24"/>
        <end position="426"/>
    </location>
</feature>
<reference evidence="2" key="1">
    <citation type="journal article" date="2023" name="Insect Mol. Biol.">
        <title>Genome sequencing provides insights into the evolution of gene families encoding plant cell wall-degrading enzymes in longhorned beetles.</title>
        <authorList>
            <person name="Shin N.R."/>
            <person name="Okamura Y."/>
            <person name="Kirsch R."/>
            <person name="Pauchet Y."/>
        </authorList>
    </citation>
    <scope>NUCLEOTIDE SEQUENCE</scope>
    <source>
        <strain evidence="2">MMC_N1</strain>
    </source>
</reference>
<gene>
    <name evidence="2" type="ORF">NQ317_009194</name>
</gene>
<protein>
    <submittedName>
        <fullName evidence="2">Uncharacterized protein</fullName>
    </submittedName>
</protein>
<name>A0ABQ9JS94_9CUCU</name>
<comment type="caution">
    <text evidence="2">The sequence shown here is derived from an EMBL/GenBank/DDBJ whole genome shotgun (WGS) entry which is preliminary data.</text>
</comment>
<evidence type="ECO:0000256" key="1">
    <source>
        <dbReference type="SAM" id="SignalP"/>
    </source>
</evidence>
<evidence type="ECO:0000313" key="2">
    <source>
        <dbReference type="EMBL" id="KAJ8980135.1"/>
    </source>
</evidence>
<dbReference type="Proteomes" id="UP001162164">
    <property type="component" value="Unassembled WGS sequence"/>
</dbReference>
<sequence length="426" mass="47913">MNLFLNFVLVIFLSFQCSTAVRAQSDLKDNATIALGGFYQQIQESSTQVNTTAPDLWASYLNETGGYIYQRLEKYIQDFNLLVSNVTTFANNFNNTERCLAGLDMVYEKLLKLSEIEIENNYLQYLEIQQEFSVQCLANQTNCDGISRSVIAEIDRLLPPLTWIPKKLLAEIHILGYRLLINWGTISNILNTDYYKAIQNATICIASVVEDFSQIGGSTISIEGTVLDAYTSLLLETQSTYLQSLRNMVQDFTAIVYQSNDDFTDALHTLVNATEIAYDIAEKLLDNQLDVEASVRCPIPEFSLIYNSSMNRLASDYIHLESEILSGQYNSSLSRVGRTLNETVPIRGEVVGCVGNTTCDYLLGKIANKTFEIPMKIQRVGNATSVLWYQAIPSFRESSDNIVRDALEQYEIGLVAFKSCILRLDS</sequence>
<keyword evidence="1" id="KW-0732">Signal</keyword>
<proteinExistence type="predicted"/>
<keyword evidence="3" id="KW-1185">Reference proteome</keyword>